<dbReference type="Pfam" id="PF21818">
    <property type="entry name" value="DUF6884"/>
    <property type="match status" value="1"/>
</dbReference>
<dbReference type="InterPro" id="IPR049251">
    <property type="entry name" value="DUF6884"/>
</dbReference>
<dbReference type="InterPro" id="IPR058782">
    <property type="entry name" value="GIY_YIG_3"/>
</dbReference>
<organism evidence="3 4">
    <name type="scientific">Clostridium subterminale</name>
    <dbReference type="NCBI Taxonomy" id="1550"/>
    <lineage>
        <taxon>Bacteria</taxon>
        <taxon>Bacillati</taxon>
        <taxon>Bacillota</taxon>
        <taxon>Clostridia</taxon>
        <taxon>Eubacteriales</taxon>
        <taxon>Clostridiaceae</taxon>
        <taxon>Clostridium</taxon>
    </lineage>
</organism>
<sequence>MRIALISCTSKKKQYKCTASELYSESPRFKLEYQYAKKRNCDEVYILSAKHGLISEFEIVEPYNETLNDKSTEERKVWSLNVLNQMKNKFNLDENEFIILAGINYNKYLIPHLKKYELPLKGKSLGNWIPELRRLIENVDKIESTESIEDIDDKVVFDDFENTDDKCLALHKIFNKTKRYDWNQIDNIPFENGIYIMFQKGEKYRGMDRIVRVGTHRVDNRLKRRLRDHFVKKNADGSILRKNIGRALLHQSNDPYEFIWELDTSRREIKEQNRELIKIDYEQKIEEDISEYLRENISFICFQVDTQEERLRLEEAIISTLWKGLEFKCSAQWLGLISPKIEIVNSGLWNVQGLNAEVLKESEINKIKNLIKYTYIKDKKQQELKIDVIKHKYDCNDAKNSIGNTKVSTAEIRNFIKNILDQAREAKLKYIDIVSGEIHKKMGLKNKMSSVCDAMYKLRKENDEILKTTPSGRSSTIVIRYYI</sequence>
<dbReference type="EMBL" id="BAAACI010000008">
    <property type="protein sequence ID" value="GAA0778351.1"/>
    <property type="molecule type" value="Genomic_DNA"/>
</dbReference>
<dbReference type="Pfam" id="PF26468">
    <property type="entry name" value="GIY_YIG_3"/>
    <property type="match status" value="1"/>
</dbReference>
<evidence type="ECO:0000259" key="2">
    <source>
        <dbReference type="Pfam" id="PF26468"/>
    </source>
</evidence>
<comment type="caution">
    <text evidence="3">The sequence shown here is derived from an EMBL/GenBank/DDBJ whole genome shotgun (WGS) entry which is preliminary data.</text>
</comment>
<dbReference type="Proteomes" id="UP001501047">
    <property type="component" value="Unassembled WGS sequence"/>
</dbReference>
<accession>A0ABN1KXE7</accession>
<reference evidence="3 4" key="1">
    <citation type="journal article" date="2019" name="Int. J. Syst. Evol. Microbiol.">
        <title>The Global Catalogue of Microorganisms (GCM) 10K type strain sequencing project: providing services to taxonomists for standard genome sequencing and annotation.</title>
        <authorList>
            <consortium name="The Broad Institute Genomics Platform"/>
            <consortium name="The Broad Institute Genome Sequencing Center for Infectious Disease"/>
            <person name="Wu L."/>
            <person name="Ma J."/>
        </authorList>
    </citation>
    <scope>NUCLEOTIDE SEQUENCE [LARGE SCALE GENOMIC DNA]</scope>
    <source>
        <strain evidence="3 4">JCM 1417</strain>
    </source>
</reference>
<evidence type="ECO:0000313" key="4">
    <source>
        <dbReference type="Proteomes" id="UP001501047"/>
    </source>
</evidence>
<evidence type="ECO:0008006" key="5">
    <source>
        <dbReference type="Google" id="ProtNLM"/>
    </source>
</evidence>
<evidence type="ECO:0000259" key="1">
    <source>
        <dbReference type="Pfam" id="PF21818"/>
    </source>
</evidence>
<feature type="domain" description="GIY-YIG" evidence="2">
    <location>
        <begin position="184"/>
        <end position="372"/>
    </location>
</feature>
<feature type="domain" description="DUF6884" evidence="1">
    <location>
        <begin position="3"/>
        <end position="130"/>
    </location>
</feature>
<dbReference type="RefSeq" id="WP_343827841.1">
    <property type="nucleotide sequence ID" value="NZ_BAAACI010000008.1"/>
</dbReference>
<evidence type="ECO:0000313" key="3">
    <source>
        <dbReference type="EMBL" id="GAA0778351.1"/>
    </source>
</evidence>
<keyword evidence="4" id="KW-1185">Reference proteome</keyword>
<proteinExistence type="predicted"/>
<protein>
    <recommendedName>
        <fullName evidence="5">GIY-YIG domain-containing protein</fullName>
    </recommendedName>
</protein>
<name>A0ABN1KXE7_CLOSU</name>
<gene>
    <name evidence="3" type="ORF">GCM10008908_35140</name>
</gene>